<dbReference type="EMBL" id="LR798287">
    <property type="protein sequence ID" value="CAB5221335.1"/>
    <property type="molecule type" value="Genomic_DNA"/>
</dbReference>
<evidence type="ECO:0008006" key="2">
    <source>
        <dbReference type="Google" id="ProtNLM"/>
    </source>
</evidence>
<proteinExistence type="predicted"/>
<evidence type="ECO:0000313" key="1">
    <source>
        <dbReference type="EMBL" id="CAB5221335.1"/>
    </source>
</evidence>
<sequence length="257" mass="28383">MVDSFQFPKDVPNYYTRLSLRKYSRPRPGSSVTSSLMTAIRLPLPQSMADSYAMDINDTKLDILGNDFGDALAAGKTRAKKFYDDLTSGGNALGAMKEMALQAAALTPGVSDSGLGKLSQMETGLIRNPHLTTLFEGVRIKSYTFTWKMAPRSQDEADQLERMINYIKTYMHPQIVGGGFALEYPYLATVDFVAGDNQSLPKVDSSFITRMDINNSASGTPAFYKDGKSVSVEMTLGFQEINIKTRDDFINKFASQI</sequence>
<name>A0A6J7WWR4_9CAUD</name>
<reference evidence="1" key="1">
    <citation type="submission" date="2020-05" db="EMBL/GenBank/DDBJ databases">
        <authorList>
            <person name="Chiriac C."/>
            <person name="Salcher M."/>
            <person name="Ghai R."/>
            <person name="Kavagutti S V."/>
        </authorList>
    </citation>
    <scope>NUCLEOTIDE SEQUENCE</scope>
</reference>
<organism evidence="1">
    <name type="scientific">uncultured Caudovirales phage</name>
    <dbReference type="NCBI Taxonomy" id="2100421"/>
    <lineage>
        <taxon>Viruses</taxon>
        <taxon>Duplodnaviria</taxon>
        <taxon>Heunggongvirae</taxon>
        <taxon>Uroviricota</taxon>
        <taxon>Caudoviricetes</taxon>
        <taxon>Peduoviridae</taxon>
        <taxon>Maltschvirus</taxon>
        <taxon>Maltschvirus maltsch</taxon>
    </lineage>
</organism>
<protein>
    <recommendedName>
        <fullName evidence="2">Baseplate tail tube cap</fullName>
    </recommendedName>
</protein>
<gene>
    <name evidence="1" type="ORF">UFOVP245_129</name>
</gene>
<accession>A0A6J7WWR4</accession>